<evidence type="ECO:0000313" key="2">
    <source>
        <dbReference type="Proteomes" id="UP001152607"/>
    </source>
</evidence>
<keyword evidence="2" id="KW-1185">Reference proteome</keyword>
<sequence length="66" mass="7211">MPAVAKSFWPALATFIGLSFTYTFTAARSEGNSIDAARTRWQQQMQRGNLALSGGATDILEEKTTQ</sequence>
<protein>
    <submittedName>
        <fullName evidence="1">Uncharacterized protein</fullName>
    </submittedName>
</protein>
<reference evidence="1" key="1">
    <citation type="submission" date="2023-01" db="EMBL/GenBank/DDBJ databases">
        <authorList>
            <person name="Van Ghelder C."/>
            <person name="Rancurel C."/>
        </authorList>
    </citation>
    <scope>NUCLEOTIDE SEQUENCE</scope>
    <source>
        <strain evidence="1">CNCM I-4278</strain>
    </source>
</reference>
<gene>
    <name evidence="1" type="ORF">PDIGIT_LOCUS9359</name>
</gene>
<dbReference type="Proteomes" id="UP001152607">
    <property type="component" value="Unassembled WGS sequence"/>
</dbReference>
<proteinExistence type="predicted"/>
<name>A0A9W4UHV2_9PLEO</name>
<dbReference type="EMBL" id="CAOQHR010000006">
    <property type="protein sequence ID" value="CAI6336265.1"/>
    <property type="molecule type" value="Genomic_DNA"/>
</dbReference>
<organism evidence="1 2">
    <name type="scientific">Periconia digitata</name>
    <dbReference type="NCBI Taxonomy" id="1303443"/>
    <lineage>
        <taxon>Eukaryota</taxon>
        <taxon>Fungi</taxon>
        <taxon>Dikarya</taxon>
        <taxon>Ascomycota</taxon>
        <taxon>Pezizomycotina</taxon>
        <taxon>Dothideomycetes</taxon>
        <taxon>Pleosporomycetidae</taxon>
        <taxon>Pleosporales</taxon>
        <taxon>Massarineae</taxon>
        <taxon>Periconiaceae</taxon>
        <taxon>Periconia</taxon>
    </lineage>
</organism>
<evidence type="ECO:0000313" key="1">
    <source>
        <dbReference type="EMBL" id="CAI6336265.1"/>
    </source>
</evidence>
<comment type="caution">
    <text evidence="1">The sequence shown here is derived from an EMBL/GenBank/DDBJ whole genome shotgun (WGS) entry which is preliminary data.</text>
</comment>
<accession>A0A9W4UHV2</accession>
<dbReference type="OrthoDB" id="3707219at2759"/>
<dbReference type="AlphaFoldDB" id="A0A9W4UHV2"/>